<organism evidence="2 3">
    <name type="scientific">Morchella conica CCBAS932</name>
    <dbReference type="NCBI Taxonomy" id="1392247"/>
    <lineage>
        <taxon>Eukaryota</taxon>
        <taxon>Fungi</taxon>
        <taxon>Dikarya</taxon>
        <taxon>Ascomycota</taxon>
        <taxon>Pezizomycotina</taxon>
        <taxon>Pezizomycetes</taxon>
        <taxon>Pezizales</taxon>
        <taxon>Morchellaceae</taxon>
        <taxon>Morchella</taxon>
    </lineage>
</organism>
<gene>
    <name evidence="2" type="ORF">P167DRAFT_539568</name>
</gene>
<reference evidence="2 3" key="1">
    <citation type="journal article" date="2018" name="Nat. Ecol. Evol.">
        <title>Pezizomycetes genomes reveal the molecular basis of ectomycorrhizal truffle lifestyle.</title>
        <authorList>
            <person name="Murat C."/>
            <person name="Payen T."/>
            <person name="Noel B."/>
            <person name="Kuo A."/>
            <person name="Morin E."/>
            <person name="Chen J."/>
            <person name="Kohler A."/>
            <person name="Krizsan K."/>
            <person name="Balestrini R."/>
            <person name="Da Silva C."/>
            <person name="Montanini B."/>
            <person name="Hainaut M."/>
            <person name="Levati E."/>
            <person name="Barry K.W."/>
            <person name="Belfiori B."/>
            <person name="Cichocki N."/>
            <person name="Clum A."/>
            <person name="Dockter R.B."/>
            <person name="Fauchery L."/>
            <person name="Guy J."/>
            <person name="Iotti M."/>
            <person name="Le Tacon F."/>
            <person name="Lindquist E.A."/>
            <person name="Lipzen A."/>
            <person name="Malagnac F."/>
            <person name="Mello A."/>
            <person name="Molinier V."/>
            <person name="Miyauchi S."/>
            <person name="Poulain J."/>
            <person name="Riccioni C."/>
            <person name="Rubini A."/>
            <person name="Sitrit Y."/>
            <person name="Splivallo R."/>
            <person name="Traeger S."/>
            <person name="Wang M."/>
            <person name="Zifcakova L."/>
            <person name="Wipf D."/>
            <person name="Zambonelli A."/>
            <person name="Paolocci F."/>
            <person name="Nowrousian M."/>
            <person name="Ottonello S."/>
            <person name="Baldrian P."/>
            <person name="Spatafora J.W."/>
            <person name="Henrissat B."/>
            <person name="Nagy L.G."/>
            <person name="Aury J.M."/>
            <person name="Wincker P."/>
            <person name="Grigoriev I.V."/>
            <person name="Bonfante P."/>
            <person name="Martin F.M."/>
        </authorList>
    </citation>
    <scope>NUCLEOTIDE SEQUENCE [LARGE SCALE GENOMIC DNA]</scope>
    <source>
        <strain evidence="2 3">CCBAS932</strain>
    </source>
</reference>
<dbReference type="InParanoid" id="A0A3N4KI57"/>
<evidence type="ECO:0000313" key="3">
    <source>
        <dbReference type="Proteomes" id="UP000277580"/>
    </source>
</evidence>
<keyword evidence="1" id="KW-0472">Membrane</keyword>
<keyword evidence="3" id="KW-1185">Reference proteome</keyword>
<evidence type="ECO:0000256" key="1">
    <source>
        <dbReference type="SAM" id="Phobius"/>
    </source>
</evidence>
<dbReference type="AlphaFoldDB" id="A0A3N4KI57"/>
<sequence>MYFRRHHNRFISSPTTNTKAQALFPLPLFLSLSFLFLFLARVRERSRCTFFCPQQGNLAEHTSYPLIVAAA</sequence>
<dbReference type="Proteomes" id="UP000277580">
    <property type="component" value="Unassembled WGS sequence"/>
</dbReference>
<keyword evidence="1" id="KW-0812">Transmembrane</keyword>
<dbReference type="EMBL" id="ML119169">
    <property type="protein sequence ID" value="RPB08051.1"/>
    <property type="molecule type" value="Genomic_DNA"/>
</dbReference>
<feature type="transmembrane region" description="Helical" evidence="1">
    <location>
        <begin position="20"/>
        <end position="40"/>
    </location>
</feature>
<protein>
    <submittedName>
        <fullName evidence="2">Uncharacterized protein</fullName>
    </submittedName>
</protein>
<accession>A0A3N4KI57</accession>
<keyword evidence="1" id="KW-1133">Transmembrane helix</keyword>
<evidence type="ECO:0000313" key="2">
    <source>
        <dbReference type="EMBL" id="RPB08051.1"/>
    </source>
</evidence>
<proteinExistence type="predicted"/>
<name>A0A3N4KI57_9PEZI</name>